<sequence length="284" mass="27802">MRRALLAVLLATAAVLGAAAPALAVATHDAGGPPQPPQRYFGHATYANGTAASGVTVTVAYDGATLNTTTTNATGYYDVYVDDPTDTRTNERVVLTAANDTASATWEPAGSTQVDFVVAAPDSGSSGGSDGSAGGDTGGGSDSGDTGGSGATGGSGGSDGGSDGGSSPSTTTQATSTETNATTTETPTDAASTSPSSGESDGESAPAESTTTSSGEDAVGGSTSTTAAANRDGNTTNADDRDVRESAGLGSFLPWVGGVLVVALCAAFLAHRYRRVGDYEYDRL</sequence>
<keyword evidence="4" id="KW-1185">Reference proteome</keyword>
<evidence type="ECO:0000313" key="3">
    <source>
        <dbReference type="EMBL" id="GGL50006.1"/>
    </source>
</evidence>
<evidence type="ECO:0000256" key="2">
    <source>
        <dbReference type="SAM" id="Phobius"/>
    </source>
</evidence>
<protein>
    <submittedName>
        <fullName evidence="3">Uncharacterized protein</fullName>
    </submittedName>
</protein>
<keyword evidence="2" id="KW-0472">Membrane</keyword>
<comment type="caution">
    <text evidence="3">The sequence shown here is derived from an EMBL/GenBank/DDBJ whole genome shotgun (WGS) entry which is preliminary data.</text>
</comment>
<keyword evidence="2" id="KW-0812">Transmembrane</keyword>
<dbReference type="RefSeq" id="WP_188975533.1">
    <property type="nucleotide sequence ID" value="NZ_BMPG01000001.1"/>
</dbReference>
<accession>A0A830F0Q8</accession>
<evidence type="ECO:0000256" key="1">
    <source>
        <dbReference type="SAM" id="MobiDB-lite"/>
    </source>
</evidence>
<keyword evidence="2" id="KW-1133">Transmembrane helix</keyword>
<reference evidence="3" key="1">
    <citation type="journal article" date="2014" name="Int. J. Syst. Evol. Microbiol.">
        <title>Complete genome sequence of Corynebacterium casei LMG S-19264T (=DSM 44701T), isolated from a smear-ripened cheese.</title>
        <authorList>
            <consortium name="US DOE Joint Genome Institute (JGI-PGF)"/>
            <person name="Walter F."/>
            <person name="Albersmeier A."/>
            <person name="Kalinowski J."/>
            <person name="Ruckert C."/>
        </authorList>
    </citation>
    <scope>NUCLEOTIDE SEQUENCE</scope>
    <source>
        <strain evidence="3">JCM 19596</strain>
    </source>
</reference>
<organism evidence="3 4">
    <name type="scientific">Halocalculus aciditolerans</name>
    <dbReference type="NCBI Taxonomy" id="1383812"/>
    <lineage>
        <taxon>Archaea</taxon>
        <taxon>Methanobacteriati</taxon>
        <taxon>Methanobacteriota</taxon>
        <taxon>Stenosarchaea group</taxon>
        <taxon>Halobacteria</taxon>
        <taxon>Halobacteriales</taxon>
        <taxon>Halobacteriaceae</taxon>
        <taxon>Halocalculus</taxon>
    </lineage>
</organism>
<feature type="compositionally biased region" description="Gly residues" evidence="1">
    <location>
        <begin position="125"/>
        <end position="164"/>
    </location>
</feature>
<gene>
    <name evidence="3" type="ORF">GCM10009039_05180</name>
</gene>
<proteinExistence type="predicted"/>
<dbReference type="Proteomes" id="UP000607197">
    <property type="component" value="Unassembled WGS sequence"/>
</dbReference>
<feature type="compositionally biased region" description="Low complexity" evidence="1">
    <location>
        <begin position="209"/>
        <end position="229"/>
    </location>
</feature>
<feature type="compositionally biased region" description="Low complexity" evidence="1">
    <location>
        <begin position="165"/>
        <end position="197"/>
    </location>
</feature>
<dbReference type="EMBL" id="BMPG01000001">
    <property type="protein sequence ID" value="GGL50006.1"/>
    <property type="molecule type" value="Genomic_DNA"/>
</dbReference>
<feature type="transmembrane region" description="Helical" evidence="2">
    <location>
        <begin position="252"/>
        <end position="270"/>
    </location>
</feature>
<feature type="region of interest" description="Disordered" evidence="1">
    <location>
        <begin position="119"/>
        <end position="243"/>
    </location>
</feature>
<reference evidence="3" key="2">
    <citation type="submission" date="2020-09" db="EMBL/GenBank/DDBJ databases">
        <authorList>
            <person name="Sun Q."/>
            <person name="Ohkuma M."/>
        </authorList>
    </citation>
    <scope>NUCLEOTIDE SEQUENCE</scope>
    <source>
        <strain evidence="3">JCM 19596</strain>
    </source>
</reference>
<name>A0A830F0Q8_9EURY</name>
<evidence type="ECO:0000313" key="4">
    <source>
        <dbReference type="Proteomes" id="UP000607197"/>
    </source>
</evidence>
<dbReference type="AlphaFoldDB" id="A0A830F0Q8"/>